<dbReference type="RefSeq" id="WP_078982157.1">
    <property type="nucleotide sequence ID" value="NZ_MWQN01000004.1"/>
</dbReference>
<dbReference type="Pfam" id="PF00126">
    <property type="entry name" value="HTH_1"/>
    <property type="match status" value="1"/>
</dbReference>
<sequence>MTLDDLRIFVAVCRAGSLSAVARDLSCTQSAVSQHVKRLERETKVQLLERHPRGVAPTAAGRLLHAAAADGIAGLDVALRRLDELACGEAGSVRVTTGATTVRHFMSQAVVAFRSRYPRASLEFRTETSSRSCFDALASNTLDLAWITVGGPIPGIQQRCVAELPWVLAVRADDPLAERTHIDAIDLAGIRYIRPPEDSSSRAHLDAAFTKLDIRIPPESGVADWDTAILLVELGLGHAIVPALPDRRASADTDPVRFLPIPALPRLPVGWAVRRWDDLTPLARAFADSVTLTETGPRGRHTTDRTYGRADR</sequence>
<feature type="region of interest" description="Disordered" evidence="5">
    <location>
        <begin position="293"/>
        <end position="312"/>
    </location>
</feature>
<gene>
    <name evidence="7" type="ORF">B4N89_43630</name>
</gene>
<evidence type="ECO:0000256" key="3">
    <source>
        <dbReference type="ARBA" id="ARBA00023125"/>
    </source>
</evidence>
<dbReference type="Gene3D" id="3.40.190.290">
    <property type="match status" value="1"/>
</dbReference>
<keyword evidence="3" id="KW-0238">DNA-binding</keyword>
<feature type="compositionally biased region" description="Basic and acidic residues" evidence="5">
    <location>
        <begin position="301"/>
        <end position="312"/>
    </location>
</feature>
<dbReference type="STRING" id="159449.B4N89_43630"/>
<name>A0A1T3NKW5_9ACTN</name>
<proteinExistence type="inferred from homology"/>
<dbReference type="CDD" id="cd05466">
    <property type="entry name" value="PBP2_LTTR_substrate"/>
    <property type="match status" value="1"/>
</dbReference>
<dbReference type="FunFam" id="1.10.10.10:FF:000001">
    <property type="entry name" value="LysR family transcriptional regulator"/>
    <property type="match status" value="1"/>
</dbReference>
<dbReference type="EMBL" id="MWQN01000004">
    <property type="protein sequence ID" value="OPC77402.1"/>
    <property type="molecule type" value="Genomic_DNA"/>
</dbReference>
<keyword evidence="4" id="KW-0804">Transcription</keyword>
<protein>
    <submittedName>
        <fullName evidence="7">LysR family transcriptional regulator</fullName>
    </submittedName>
</protein>
<dbReference type="OrthoDB" id="3459455at2"/>
<accession>A0A1T3NKW5</accession>
<dbReference type="InterPro" id="IPR005119">
    <property type="entry name" value="LysR_subst-bd"/>
</dbReference>
<dbReference type="PROSITE" id="PS50931">
    <property type="entry name" value="HTH_LYSR"/>
    <property type="match status" value="1"/>
</dbReference>
<dbReference type="SUPFAM" id="SSF53850">
    <property type="entry name" value="Periplasmic binding protein-like II"/>
    <property type="match status" value="1"/>
</dbReference>
<comment type="caution">
    <text evidence="7">The sequence shown here is derived from an EMBL/GenBank/DDBJ whole genome shotgun (WGS) entry which is preliminary data.</text>
</comment>
<dbReference type="PANTHER" id="PTHR30419">
    <property type="entry name" value="HTH-TYPE TRANSCRIPTIONAL REGULATOR YBHD"/>
    <property type="match status" value="1"/>
</dbReference>
<evidence type="ECO:0000256" key="5">
    <source>
        <dbReference type="SAM" id="MobiDB-lite"/>
    </source>
</evidence>
<dbReference type="GO" id="GO:0003700">
    <property type="term" value="F:DNA-binding transcription factor activity"/>
    <property type="evidence" value="ECO:0007669"/>
    <property type="project" value="InterPro"/>
</dbReference>
<evidence type="ECO:0000256" key="1">
    <source>
        <dbReference type="ARBA" id="ARBA00009437"/>
    </source>
</evidence>
<dbReference type="GO" id="GO:0005829">
    <property type="term" value="C:cytosol"/>
    <property type="evidence" value="ECO:0007669"/>
    <property type="project" value="TreeGrafter"/>
</dbReference>
<dbReference type="Proteomes" id="UP000190037">
    <property type="component" value="Unassembled WGS sequence"/>
</dbReference>
<evidence type="ECO:0000313" key="7">
    <source>
        <dbReference type="EMBL" id="OPC77402.1"/>
    </source>
</evidence>
<feature type="domain" description="HTH lysR-type" evidence="6">
    <location>
        <begin position="1"/>
        <end position="58"/>
    </location>
</feature>
<dbReference type="PRINTS" id="PR00039">
    <property type="entry name" value="HTHLYSR"/>
</dbReference>
<evidence type="ECO:0000259" key="6">
    <source>
        <dbReference type="PROSITE" id="PS50931"/>
    </source>
</evidence>
<comment type="similarity">
    <text evidence="1">Belongs to the LysR transcriptional regulatory family.</text>
</comment>
<dbReference type="InterPro" id="IPR050950">
    <property type="entry name" value="HTH-type_LysR_regulators"/>
</dbReference>
<dbReference type="Gene3D" id="1.10.10.10">
    <property type="entry name" value="Winged helix-like DNA-binding domain superfamily/Winged helix DNA-binding domain"/>
    <property type="match status" value="1"/>
</dbReference>
<evidence type="ECO:0000313" key="8">
    <source>
        <dbReference type="Proteomes" id="UP000190037"/>
    </source>
</evidence>
<evidence type="ECO:0000256" key="2">
    <source>
        <dbReference type="ARBA" id="ARBA00023015"/>
    </source>
</evidence>
<keyword evidence="2" id="KW-0805">Transcription regulation</keyword>
<reference evidence="7 8" key="1">
    <citation type="submission" date="2017-03" db="EMBL/GenBank/DDBJ databases">
        <title>Draft genome sequence of Streptomyces scabrisporus NF3, endophyte isolated from Amphipterygium adstringens.</title>
        <authorList>
            <person name="Vazquez M."/>
            <person name="Ceapa C.D."/>
            <person name="Rodriguez Luna D."/>
            <person name="Sanchez Esquivel S."/>
        </authorList>
    </citation>
    <scope>NUCLEOTIDE SEQUENCE [LARGE SCALE GENOMIC DNA]</scope>
    <source>
        <strain evidence="7 8">NF3</strain>
    </source>
</reference>
<dbReference type="InterPro" id="IPR000847">
    <property type="entry name" value="LysR_HTH_N"/>
</dbReference>
<organism evidence="7 8">
    <name type="scientific">Embleya scabrispora</name>
    <dbReference type="NCBI Taxonomy" id="159449"/>
    <lineage>
        <taxon>Bacteria</taxon>
        <taxon>Bacillati</taxon>
        <taxon>Actinomycetota</taxon>
        <taxon>Actinomycetes</taxon>
        <taxon>Kitasatosporales</taxon>
        <taxon>Streptomycetaceae</taxon>
        <taxon>Embleya</taxon>
    </lineage>
</organism>
<dbReference type="InterPro" id="IPR036390">
    <property type="entry name" value="WH_DNA-bd_sf"/>
</dbReference>
<dbReference type="Pfam" id="PF03466">
    <property type="entry name" value="LysR_substrate"/>
    <property type="match status" value="1"/>
</dbReference>
<evidence type="ECO:0000256" key="4">
    <source>
        <dbReference type="ARBA" id="ARBA00023163"/>
    </source>
</evidence>
<dbReference type="AlphaFoldDB" id="A0A1T3NKW5"/>
<dbReference type="SUPFAM" id="SSF46785">
    <property type="entry name" value="Winged helix' DNA-binding domain"/>
    <property type="match status" value="1"/>
</dbReference>
<keyword evidence="8" id="KW-1185">Reference proteome</keyword>
<dbReference type="InterPro" id="IPR036388">
    <property type="entry name" value="WH-like_DNA-bd_sf"/>
</dbReference>
<dbReference type="GO" id="GO:0003677">
    <property type="term" value="F:DNA binding"/>
    <property type="evidence" value="ECO:0007669"/>
    <property type="project" value="UniProtKB-KW"/>
</dbReference>